<keyword evidence="2" id="KW-0132">Cell division</keyword>
<dbReference type="EMBL" id="JBHUHZ010000001">
    <property type="protein sequence ID" value="MFD2160990.1"/>
    <property type="molecule type" value="Genomic_DNA"/>
</dbReference>
<keyword evidence="3" id="KW-1185">Reference proteome</keyword>
<accession>A0ABW4ZH33</accession>
<organism evidence="2 3">
    <name type="scientific">Paradesertivirga mongoliensis</name>
    <dbReference type="NCBI Taxonomy" id="2100740"/>
    <lineage>
        <taxon>Bacteria</taxon>
        <taxon>Pseudomonadati</taxon>
        <taxon>Bacteroidota</taxon>
        <taxon>Sphingobacteriia</taxon>
        <taxon>Sphingobacteriales</taxon>
        <taxon>Sphingobacteriaceae</taxon>
        <taxon>Paradesertivirga</taxon>
    </lineage>
</organism>
<keyword evidence="2" id="KW-0131">Cell cycle</keyword>
<proteinExistence type="predicted"/>
<evidence type="ECO:0000313" key="3">
    <source>
        <dbReference type="Proteomes" id="UP001597387"/>
    </source>
</evidence>
<gene>
    <name evidence="2" type="ORF">ACFSJU_01200</name>
</gene>
<evidence type="ECO:0000256" key="1">
    <source>
        <dbReference type="SAM" id="Phobius"/>
    </source>
</evidence>
<feature type="transmembrane region" description="Helical" evidence="1">
    <location>
        <begin position="9"/>
        <end position="30"/>
    </location>
</feature>
<protein>
    <submittedName>
        <fullName evidence="2">Cell division protein FtsQ/DivIB</fullName>
    </submittedName>
</protein>
<comment type="caution">
    <text evidence="2">The sequence shown here is derived from an EMBL/GenBank/DDBJ whole genome shotgun (WGS) entry which is preliminary data.</text>
</comment>
<keyword evidence="1" id="KW-1133">Transmembrane helix</keyword>
<dbReference type="Proteomes" id="UP001597387">
    <property type="component" value="Unassembled WGS sequence"/>
</dbReference>
<dbReference type="GO" id="GO:0051301">
    <property type="term" value="P:cell division"/>
    <property type="evidence" value="ECO:0007669"/>
    <property type="project" value="UniProtKB-KW"/>
</dbReference>
<name>A0ABW4ZH33_9SPHI</name>
<reference evidence="3" key="1">
    <citation type="journal article" date="2019" name="Int. J. Syst. Evol. Microbiol.">
        <title>The Global Catalogue of Microorganisms (GCM) 10K type strain sequencing project: providing services to taxonomists for standard genome sequencing and annotation.</title>
        <authorList>
            <consortium name="The Broad Institute Genomics Platform"/>
            <consortium name="The Broad Institute Genome Sequencing Center for Infectious Disease"/>
            <person name="Wu L."/>
            <person name="Ma J."/>
        </authorList>
    </citation>
    <scope>NUCLEOTIDE SEQUENCE [LARGE SCALE GENOMIC DNA]</scope>
    <source>
        <strain evidence="3">KCTC 42217</strain>
    </source>
</reference>
<sequence length="291" mass="33279">MLKRINWKAILYGFLWVLSLGGLVTLMSFIEVKKDEITCQDIKVIIPEVDSFIHRDDIDEMIQSNSGTLIGRKLHNIDIHGIEEALKANPYIEDARVYSDMHGVINVQIRQREPVLRIMNLTNQDFYVDRNGFKMPISSNFTAHVLVANGFIMEPFANRVDTLRTKLARDLYRTAVFVENDSLWREQIEQLYVNQQNEIEMVPRVGNHKIILGAADSLETKFTNLLVFYKKAIPAVGWDAYKTINIKYINQVVGVKNVIDSTLLISKPKPAIATLTDTLNTIQDTVKTVTR</sequence>
<keyword evidence="1" id="KW-0812">Transmembrane</keyword>
<keyword evidence="1" id="KW-0472">Membrane</keyword>
<dbReference type="RefSeq" id="WP_255905300.1">
    <property type="nucleotide sequence ID" value="NZ_JAFMZO010000005.1"/>
</dbReference>
<evidence type="ECO:0000313" key="2">
    <source>
        <dbReference type="EMBL" id="MFD2160990.1"/>
    </source>
</evidence>